<evidence type="ECO:0000256" key="2">
    <source>
        <dbReference type="ARBA" id="ARBA00001968"/>
    </source>
</evidence>
<proteinExistence type="inferred from homology"/>
<name>A0A4R5Y4U1_KOCRO</name>
<dbReference type="PANTHER" id="PTHR33254">
    <property type="entry name" value="4-HYDROXY-4-METHYL-2-OXOGLUTARATE ALDOLASE 3-RELATED"/>
    <property type="match status" value="1"/>
</dbReference>
<dbReference type="GO" id="GO:0008168">
    <property type="term" value="F:methyltransferase activity"/>
    <property type="evidence" value="ECO:0007669"/>
    <property type="project" value="UniProtKB-KW"/>
</dbReference>
<dbReference type="Proteomes" id="UP000295163">
    <property type="component" value="Unassembled WGS sequence"/>
</dbReference>
<dbReference type="SUPFAM" id="SSF89562">
    <property type="entry name" value="RraA-like"/>
    <property type="match status" value="1"/>
</dbReference>
<comment type="similarity">
    <text evidence="3">Belongs to the class II aldolase/RraA-like family.</text>
</comment>
<dbReference type="Pfam" id="PF03737">
    <property type="entry name" value="RraA-like"/>
    <property type="match status" value="1"/>
</dbReference>
<evidence type="ECO:0000256" key="12">
    <source>
        <dbReference type="ARBA" id="ARBA00047973"/>
    </source>
</evidence>
<keyword evidence="13" id="KW-0460">Magnesium</keyword>
<evidence type="ECO:0000256" key="9">
    <source>
        <dbReference type="ARBA" id="ARBA00029596"/>
    </source>
</evidence>
<comment type="cofactor">
    <cofactor evidence="2">
        <name>a divalent metal cation</name>
        <dbReference type="ChEBI" id="CHEBI:60240"/>
    </cofactor>
</comment>
<keyword evidence="14" id="KW-0489">Methyltransferase</keyword>
<feature type="binding site" evidence="13">
    <location>
        <position position="122"/>
    </location>
    <ligand>
        <name>Mg(2+)</name>
        <dbReference type="ChEBI" id="CHEBI:18420"/>
    </ligand>
</feature>
<comment type="catalytic activity">
    <reaction evidence="12">
        <text>oxaloacetate + H(+) = pyruvate + CO2</text>
        <dbReference type="Rhea" id="RHEA:15641"/>
        <dbReference type="ChEBI" id="CHEBI:15361"/>
        <dbReference type="ChEBI" id="CHEBI:15378"/>
        <dbReference type="ChEBI" id="CHEBI:16452"/>
        <dbReference type="ChEBI" id="CHEBI:16526"/>
        <dbReference type="EC" id="4.1.1.112"/>
    </reaction>
</comment>
<evidence type="ECO:0000256" key="11">
    <source>
        <dbReference type="ARBA" id="ARBA00032305"/>
    </source>
</evidence>
<evidence type="ECO:0000256" key="10">
    <source>
        <dbReference type="ARBA" id="ARBA00030169"/>
    </source>
</evidence>
<keyword evidence="13" id="KW-0479">Metal-binding</keyword>
<feature type="binding site" evidence="13">
    <location>
        <begin position="99"/>
        <end position="102"/>
    </location>
    <ligand>
        <name>substrate</name>
    </ligand>
</feature>
<accession>A0A4R5Y4U1</accession>
<evidence type="ECO:0000256" key="3">
    <source>
        <dbReference type="ARBA" id="ARBA00008621"/>
    </source>
</evidence>
<gene>
    <name evidence="14" type="ORF">E2R59_17050</name>
</gene>
<comment type="catalytic activity">
    <reaction evidence="1">
        <text>4-hydroxy-4-methyl-2-oxoglutarate = 2 pyruvate</text>
        <dbReference type="Rhea" id="RHEA:22748"/>
        <dbReference type="ChEBI" id="CHEBI:15361"/>
        <dbReference type="ChEBI" id="CHEBI:58276"/>
        <dbReference type="EC" id="4.1.3.17"/>
    </reaction>
</comment>
<protein>
    <recommendedName>
        <fullName evidence="7">Putative 4-hydroxy-4-methyl-2-oxoglutarate aldolase</fullName>
        <ecNumber evidence="6">4.1.1.112</ecNumber>
        <ecNumber evidence="5">4.1.3.17</ecNumber>
    </recommendedName>
    <alternativeName>
        <fullName evidence="11">Oxaloacetate decarboxylase</fullName>
    </alternativeName>
    <alternativeName>
        <fullName evidence="9">Regulator of ribonuclease activity homolog</fullName>
    </alternativeName>
    <alternativeName>
        <fullName evidence="10">RraA-like protein</fullName>
    </alternativeName>
</protein>
<dbReference type="InterPro" id="IPR036704">
    <property type="entry name" value="RraA/RraA-like_sf"/>
</dbReference>
<comment type="cofactor">
    <cofactor evidence="13">
        <name>Mg(2+)</name>
        <dbReference type="ChEBI" id="CHEBI:18420"/>
    </cofactor>
</comment>
<evidence type="ECO:0000256" key="5">
    <source>
        <dbReference type="ARBA" id="ARBA00012213"/>
    </source>
</evidence>
<dbReference type="InterPro" id="IPR005493">
    <property type="entry name" value="RraA/RraA-like"/>
</dbReference>
<evidence type="ECO:0000256" key="7">
    <source>
        <dbReference type="ARBA" id="ARBA00016549"/>
    </source>
</evidence>
<evidence type="ECO:0000256" key="1">
    <source>
        <dbReference type="ARBA" id="ARBA00001342"/>
    </source>
</evidence>
<dbReference type="GO" id="GO:0047443">
    <property type="term" value="F:4-hydroxy-4-methyl-2-oxoglutarate aldolase activity"/>
    <property type="evidence" value="ECO:0007669"/>
    <property type="project" value="UniProtKB-EC"/>
</dbReference>
<organism evidence="14 15">
    <name type="scientific">Kocuria rosea</name>
    <name type="common">Deinococcus erythromyxa</name>
    <name type="synonym">Micrococcus rubens</name>
    <dbReference type="NCBI Taxonomy" id="1275"/>
    <lineage>
        <taxon>Bacteria</taxon>
        <taxon>Bacillati</taxon>
        <taxon>Actinomycetota</taxon>
        <taxon>Actinomycetes</taxon>
        <taxon>Micrococcales</taxon>
        <taxon>Micrococcaceae</taxon>
        <taxon>Kocuria</taxon>
    </lineage>
</organism>
<comment type="function">
    <text evidence="8">Catalyzes the aldol cleavage of 4-hydroxy-4-methyl-2-oxoglutarate (HMG) into 2 molecules of pyruvate. Also contains a secondary oxaloacetate (OAA) decarboxylase activity due to the common pyruvate enolate transition state formed following C-C bond cleavage in the retro-aldol and decarboxylation reactions.</text>
</comment>
<dbReference type="GO" id="GO:0008948">
    <property type="term" value="F:oxaloacetate decarboxylase activity"/>
    <property type="evidence" value="ECO:0007669"/>
    <property type="project" value="UniProtKB-EC"/>
</dbReference>
<dbReference type="EMBL" id="SMZT01000011">
    <property type="protein sequence ID" value="TDL38142.1"/>
    <property type="molecule type" value="Genomic_DNA"/>
</dbReference>
<evidence type="ECO:0000256" key="4">
    <source>
        <dbReference type="ARBA" id="ARBA00011233"/>
    </source>
</evidence>
<evidence type="ECO:0000256" key="8">
    <source>
        <dbReference type="ARBA" id="ARBA00025046"/>
    </source>
</evidence>
<dbReference type="EC" id="4.1.1.112" evidence="6"/>
<evidence type="ECO:0000256" key="6">
    <source>
        <dbReference type="ARBA" id="ARBA00012947"/>
    </source>
</evidence>
<comment type="caution">
    <text evidence="14">The sequence shown here is derived from an EMBL/GenBank/DDBJ whole genome shotgun (WGS) entry which is preliminary data.</text>
</comment>
<sequence length="213" mass="21870">MTTITDDPTIAHFTRPDPALVARLAALPAANIGDAMDRLGIADSAIQAIWPGARLAGPAFTVWVRAGDNQGIHRALTLAQPGDVIVVAGQGDTTRALLGELIGERAISAGIAGFALDGAARDAQVLQEIGMPVFAKATTPAGPYKHGPSRVVVPVAFGGVPVLPGDIVIGDSDGLVVVPQAQAERIAQAAEAVFADEEQRRTTIVASRTHVPA</sequence>
<dbReference type="GeneID" id="64349129"/>
<reference evidence="14 15" key="1">
    <citation type="submission" date="2019-03" db="EMBL/GenBank/DDBJ databases">
        <title>Genome Sequencing and Assembly of Various Microbes Isolated from Partially Reclaimed Soil and Acid Mine Drainage (AMD) Site.</title>
        <authorList>
            <person name="Steinbock B."/>
            <person name="Bechtold R."/>
            <person name="Sevigny J.L."/>
            <person name="Thomas D."/>
            <person name="Cuthill L.R."/>
            <person name="Aveiro Johannsen E.J."/>
            <person name="Thomas K."/>
            <person name="Ghosh A."/>
        </authorList>
    </citation>
    <scope>NUCLEOTIDE SEQUENCE [LARGE SCALE GENOMIC DNA]</scope>
    <source>
        <strain evidence="14 15">S-A3</strain>
    </source>
</reference>
<dbReference type="GO" id="GO:0032259">
    <property type="term" value="P:methylation"/>
    <property type="evidence" value="ECO:0007669"/>
    <property type="project" value="UniProtKB-KW"/>
</dbReference>
<dbReference type="PANTHER" id="PTHR33254:SF4">
    <property type="entry name" value="4-HYDROXY-4-METHYL-2-OXOGLUTARATE ALDOLASE 3-RELATED"/>
    <property type="match status" value="1"/>
</dbReference>
<dbReference type="Gene3D" id="3.50.30.40">
    <property type="entry name" value="Ribonuclease E inhibitor RraA/RraA-like"/>
    <property type="match status" value="1"/>
</dbReference>
<dbReference type="RefSeq" id="WP_133411573.1">
    <property type="nucleotide sequence ID" value="NZ_SMZT01000011.1"/>
</dbReference>
<dbReference type="GO" id="GO:0046872">
    <property type="term" value="F:metal ion binding"/>
    <property type="evidence" value="ECO:0007669"/>
    <property type="project" value="UniProtKB-KW"/>
</dbReference>
<feature type="binding site" evidence="13">
    <location>
        <position position="121"/>
    </location>
    <ligand>
        <name>substrate</name>
    </ligand>
</feature>
<dbReference type="AlphaFoldDB" id="A0A4R5Y4U1"/>
<keyword evidence="14" id="KW-0808">Transferase</keyword>
<evidence type="ECO:0000313" key="15">
    <source>
        <dbReference type="Proteomes" id="UP000295163"/>
    </source>
</evidence>
<dbReference type="CDD" id="cd16841">
    <property type="entry name" value="RraA_family"/>
    <property type="match status" value="1"/>
</dbReference>
<dbReference type="EC" id="4.1.3.17" evidence="5"/>
<evidence type="ECO:0000313" key="14">
    <source>
        <dbReference type="EMBL" id="TDL38142.1"/>
    </source>
</evidence>
<evidence type="ECO:0000256" key="13">
    <source>
        <dbReference type="PIRSR" id="PIRSR605493-1"/>
    </source>
</evidence>
<comment type="subunit">
    <text evidence="4">Homotrimer.</text>
</comment>